<dbReference type="GO" id="GO:0030261">
    <property type="term" value="P:chromosome condensation"/>
    <property type="evidence" value="ECO:0007669"/>
    <property type="project" value="UniProtKB-KW"/>
</dbReference>
<dbReference type="SMART" id="SM00411">
    <property type="entry name" value="BHL"/>
    <property type="match status" value="1"/>
</dbReference>
<name>A0A388TBC6_TERA1</name>
<dbReference type="PANTHER" id="PTHR33175:SF3">
    <property type="entry name" value="DNA-BINDING PROTEIN HU-BETA"/>
    <property type="match status" value="1"/>
</dbReference>
<dbReference type="GO" id="GO:0005829">
    <property type="term" value="C:cytosol"/>
    <property type="evidence" value="ECO:0007669"/>
    <property type="project" value="TreeGrafter"/>
</dbReference>
<dbReference type="InterPro" id="IPR000119">
    <property type="entry name" value="Hist_DNA-bd"/>
</dbReference>
<dbReference type="PANTHER" id="PTHR33175">
    <property type="entry name" value="DNA-BINDING PROTEIN HU"/>
    <property type="match status" value="1"/>
</dbReference>
<protein>
    <submittedName>
        <fullName evidence="4">DNA-binding protein HU-beta</fullName>
    </submittedName>
</protein>
<dbReference type="Proteomes" id="UP000269352">
    <property type="component" value="Unassembled WGS sequence"/>
</dbReference>
<evidence type="ECO:0000256" key="2">
    <source>
        <dbReference type="ARBA" id="ARBA00023125"/>
    </source>
</evidence>
<dbReference type="InterPro" id="IPR020816">
    <property type="entry name" value="Histone-like_DNA-bd_CS"/>
</dbReference>
<comment type="caution">
    <text evidence="4">The sequence shown here is derived from an EMBL/GenBank/DDBJ whole genome shotgun (WGS) entry which is preliminary data.</text>
</comment>
<dbReference type="GO" id="GO:0030527">
    <property type="term" value="F:structural constituent of chromatin"/>
    <property type="evidence" value="ECO:0007669"/>
    <property type="project" value="InterPro"/>
</dbReference>
<sequence>MNQRELAWQVAKQLDYNKADVEEIIDCFLRNITTAMAAGEKVRLVGFGIFETHNRAGREGRNPQTGEKIFIPETKTPAFIAGRVLKDAVKHTPQTETPPLS</sequence>
<evidence type="ECO:0000313" key="5">
    <source>
        <dbReference type="Proteomes" id="UP000269352"/>
    </source>
</evidence>
<reference evidence="4 5" key="1">
    <citation type="journal article" date="2019" name="ISME J.">
        <title>Genome analyses of uncultured TG2/ZB3 bacteria in 'Margulisbacteria' specifically attached to ectosymbiotic spirochetes of protists in the termite gut.</title>
        <authorList>
            <person name="Utami Y.D."/>
            <person name="Kuwahara H."/>
            <person name="Igai K."/>
            <person name="Murakami T."/>
            <person name="Sugaya K."/>
            <person name="Morikawa T."/>
            <person name="Nagura Y."/>
            <person name="Yuki M."/>
            <person name="Deevong P."/>
            <person name="Inoue T."/>
            <person name="Kihara K."/>
            <person name="Lo N."/>
            <person name="Yamada A."/>
            <person name="Ohkuma M."/>
            <person name="Hongoh Y."/>
        </authorList>
    </citation>
    <scope>NUCLEOTIDE SEQUENCE [LARGE SCALE GENOMIC DNA]</scope>
    <source>
        <strain evidence="4">NkOx7-01</strain>
    </source>
</reference>
<dbReference type="SUPFAM" id="SSF47729">
    <property type="entry name" value="IHF-like DNA-binding proteins"/>
    <property type="match status" value="1"/>
</dbReference>
<evidence type="ECO:0000313" key="4">
    <source>
        <dbReference type="EMBL" id="GBR74085.1"/>
    </source>
</evidence>
<dbReference type="Gene3D" id="4.10.520.10">
    <property type="entry name" value="IHF-like DNA-binding proteins"/>
    <property type="match status" value="1"/>
</dbReference>
<dbReference type="EMBL" id="BGZN01000029">
    <property type="protein sequence ID" value="GBR74085.1"/>
    <property type="molecule type" value="Genomic_DNA"/>
</dbReference>
<dbReference type="PRINTS" id="PR01727">
    <property type="entry name" value="DNABINDINGHU"/>
</dbReference>
<organism evidence="4 5">
    <name type="scientific">Termititenax aidoneus</name>
    <dbReference type="NCBI Taxonomy" id="2218524"/>
    <lineage>
        <taxon>Bacteria</taxon>
        <taxon>Bacillati</taxon>
        <taxon>Candidatus Margulisiibacteriota</taxon>
        <taxon>Candidatus Termititenacia</taxon>
        <taxon>Candidatus Termititenacales</taxon>
        <taxon>Candidatus Termititenacaceae</taxon>
        <taxon>Candidatus Termititenax</taxon>
    </lineage>
</organism>
<accession>A0A388TBC6</accession>
<dbReference type="GO" id="GO:0003677">
    <property type="term" value="F:DNA binding"/>
    <property type="evidence" value="ECO:0007669"/>
    <property type="project" value="UniProtKB-KW"/>
</dbReference>
<dbReference type="CDD" id="cd13831">
    <property type="entry name" value="HU"/>
    <property type="match status" value="1"/>
</dbReference>
<evidence type="ECO:0000256" key="1">
    <source>
        <dbReference type="ARBA" id="ARBA00023067"/>
    </source>
</evidence>
<dbReference type="PROSITE" id="PS00045">
    <property type="entry name" value="HISTONE_LIKE"/>
    <property type="match status" value="1"/>
</dbReference>
<comment type="similarity">
    <text evidence="3">Belongs to the bacterial histone-like protein family.</text>
</comment>
<proteinExistence type="inferred from homology"/>
<gene>
    <name evidence="4" type="primary">hupB</name>
    <name evidence="4" type="ORF">NO1_1318</name>
</gene>
<keyword evidence="1" id="KW-0226">DNA condensation</keyword>
<dbReference type="Pfam" id="PF00216">
    <property type="entry name" value="Bac_DNA_binding"/>
    <property type="match status" value="1"/>
</dbReference>
<evidence type="ECO:0000256" key="3">
    <source>
        <dbReference type="RuleBase" id="RU003939"/>
    </source>
</evidence>
<dbReference type="InterPro" id="IPR010992">
    <property type="entry name" value="IHF-like_DNA-bd_dom_sf"/>
</dbReference>
<keyword evidence="2 4" id="KW-0238">DNA-binding</keyword>
<keyword evidence="5" id="KW-1185">Reference proteome</keyword>
<dbReference type="AlphaFoldDB" id="A0A388TBC6"/>